<dbReference type="InterPro" id="IPR041698">
    <property type="entry name" value="Methyltransf_25"/>
</dbReference>
<gene>
    <name evidence="2" type="ORF">FRUB_03275</name>
</gene>
<sequence>MSDPSASHHESNRHFYDRIANAYDLIADANERAARQTGVKALALKPGEKVLELGFGTGNEVLDLAGLVGPTGQVAGIDISSGMLAVAQRKLSEAALTVPVDLRVGDARALPFAAGAFDAAYTSFTLELFPAADIPVVLAEAKRVLQPGGRIGVVSMATVRPGHPTSALERTYVWMHRHFPHLVDCRPIDTEAVVATAGFQVASVQDLEIWTMPVRVVVGML</sequence>
<dbReference type="RefSeq" id="WP_088254501.1">
    <property type="nucleotide sequence ID" value="NZ_NIDE01000004.1"/>
</dbReference>
<dbReference type="EMBL" id="NIDE01000004">
    <property type="protein sequence ID" value="OWK43676.1"/>
    <property type="molecule type" value="Genomic_DNA"/>
</dbReference>
<dbReference type="SUPFAM" id="SSF53335">
    <property type="entry name" value="S-adenosyl-L-methionine-dependent methyltransferases"/>
    <property type="match status" value="1"/>
</dbReference>
<dbReference type="Gene3D" id="3.40.50.150">
    <property type="entry name" value="Vaccinia Virus protein VP39"/>
    <property type="match status" value="1"/>
</dbReference>
<keyword evidence="2" id="KW-0808">Transferase</keyword>
<evidence type="ECO:0000259" key="1">
    <source>
        <dbReference type="Pfam" id="PF13649"/>
    </source>
</evidence>
<dbReference type="CDD" id="cd02440">
    <property type="entry name" value="AdoMet_MTases"/>
    <property type="match status" value="1"/>
</dbReference>
<proteinExistence type="predicted"/>
<dbReference type="PANTHER" id="PTHR42912:SF80">
    <property type="entry name" value="METHYLTRANSFERASE DOMAIN-CONTAINING PROTEIN"/>
    <property type="match status" value="1"/>
</dbReference>
<protein>
    <submittedName>
        <fullName evidence="2">Methyltransferase type 11</fullName>
    </submittedName>
</protein>
<organism evidence="2 3">
    <name type="scientific">Fimbriiglobus ruber</name>
    <dbReference type="NCBI Taxonomy" id="1908690"/>
    <lineage>
        <taxon>Bacteria</taxon>
        <taxon>Pseudomonadati</taxon>
        <taxon>Planctomycetota</taxon>
        <taxon>Planctomycetia</taxon>
        <taxon>Gemmatales</taxon>
        <taxon>Gemmataceae</taxon>
        <taxon>Fimbriiglobus</taxon>
    </lineage>
</organism>
<accession>A0A225E0Z5</accession>
<dbReference type="InterPro" id="IPR029063">
    <property type="entry name" value="SAM-dependent_MTases_sf"/>
</dbReference>
<comment type="caution">
    <text evidence="2">The sequence shown here is derived from an EMBL/GenBank/DDBJ whole genome shotgun (WGS) entry which is preliminary data.</text>
</comment>
<dbReference type="AlphaFoldDB" id="A0A225E0Z5"/>
<dbReference type="OrthoDB" id="282790at2"/>
<keyword evidence="2" id="KW-0489">Methyltransferase</keyword>
<dbReference type="InterPro" id="IPR050508">
    <property type="entry name" value="Methyltransf_Superfamily"/>
</dbReference>
<keyword evidence="3" id="KW-1185">Reference proteome</keyword>
<dbReference type="GO" id="GO:0008168">
    <property type="term" value="F:methyltransferase activity"/>
    <property type="evidence" value="ECO:0007669"/>
    <property type="project" value="UniProtKB-KW"/>
</dbReference>
<evidence type="ECO:0000313" key="2">
    <source>
        <dbReference type="EMBL" id="OWK43676.1"/>
    </source>
</evidence>
<dbReference type="Proteomes" id="UP000214646">
    <property type="component" value="Unassembled WGS sequence"/>
</dbReference>
<name>A0A225E0Z5_9BACT</name>
<evidence type="ECO:0000313" key="3">
    <source>
        <dbReference type="Proteomes" id="UP000214646"/>
    </source>
</evidence>
<dbReference type="GO" id="GO:0032259">
    <property type="term" value="P:methylation"/>
    <property type="evidence" value="ECO:0007669"/>
    <property type="project" value="UniProtKB-KW"/>
</dbReference>
<dbReference type="Pfam" id="PF13649">
    <property type="entry name" value="Methyltransf_25"/>
    <property type="match status" value="1"/>
</dbReference>
<reference evidence="3" key="1">
    <citation type="submission" date="2017-06" db="EMBL/GenBank/DDBJ databases">
        <title>Genome analysis of Fimbriiglobus ruber SP5, the first member of the order Planctomycetales with confirmed chitinolytic capability.</title>
        <authorList>
            <person name="Ravin N.V."/>
            <person name="Rakitin A.L."/>
            <person name="Ivanova A.A."/>
            <person name="Beletsky A.V."/>
            <person name="Kulichevskaya I.S."/>
            <person name="Mardanov A.V."/>
            <person name="Dedysh S.N."/>
        </authorList>
    </citation>
    <scope>NUCLEOTIDE SEQUENCE [LARGE SCALE GENOMIC DNA]</scope>
    <source>
        <strain evidence="3">SP5</strain>
    </source>
</reference>
<dbReference type="PANTHER" id="PTHR42912">
    <property type="entry name" value="METHYLTRANSFERASE"/>
    <property type="match status" value="1"/>
</dbReference>
<feature type="domain" description="Methyltransferase" evidence="1">
    <location>
        <begin position="50"/>
        <end position="149"/>
    </location>
</feature>